<keyword evidence="3" id="KW-1185">Reference proteome</keyword>
<proteinExistence type="predicted"/>
<comment type="caution">
    <text evidence="2">The sequence shown here is derived from an EMBL/GenBank/DDBJ whole genome shotgun (WGS) entry which is preliminary data.</text>
</comment>
<dbReference type="Proteomes" id="UP000175971">
    <property type="component" value="Unassembled WGS sequence"/>
</dbReference>
<dbReference type="AlphaFoldDB" id="A0A1E7M1P0"/>
<organism evidence="2 3">
    <name type="scientific">Streptomyces nanshensis</name>
    <dbReference type="NCBI Taxonomy" id="518642"/>
    <lineage>
        <taxon>Bacteria</taxon>
        <taxon>Bacillati</taxon>
        <taxon>Actinomycetota</taxon>
        <taxon>Actinomycetes</taxon>
        <taxon>Kitasatosporales</taxon>
        <taxon>Streptomycetaceae</taxon>
        <taxon>Streptomyces</taxon>
    </lineage>
</organism>
<feature type="region of interest" description="Disordered" evidence="1">
    <location>
        <begin position="129"/>
        <end position="174"/>
    </location>
</feature>
<protein>
    <submittedName>
        <fullName evidence="2">Uncharacterized protein</fullName>
    </submittedName>
</protein>
<name>A0A1E7M1P0_9ACTN</name>
<feature type="region of interest" description="Disordered" evidence="1">
    <location>
        <begin position="1"/>
        <end position="41"/>
    </location>
</feature>
<gene>
    <name evidence="2" type="ORF">AN221_01775</name>
</gene>
<dbReference type="EMBL" id="LJGZ01000004">
    <property type="protein sequence ID" value="OEV22402.1"/>
    <property type="molecule type" value="Genomic_DNA"/>
</dbReference>
<reference evidence="2 3" key="1">
    <citation type="journal article" date="2016" name="Front. Microbiol.">
        <title>Comparative Genomics Analysis of Streptomyces Species Reveals Their Adaptation to the Marine Environment and Their Diversity at the Genomic Level.</title>
        <authorList>
            <person name="Tian X."/>
            <person name="Zhang Z."/>
            <person name="Yang T."/>
            <person name="Chen M."/>
            <person name="Li J."/>
            <person name="Chen F."/>
            <person name="Yang J."/>
            <person name="Li W."/>
            <person name="Zhang B."/>
            <person name="Zhang Z."/>
            <person name="Wu J."/>
            <person name="Zhang C."/>
            <person name="Long L."/>
            <person name="Xiao J."/>
        </authorList>
    </citation>
    <scope>NUCLEOTIDE SEQUENCE [LARGE SCALE GENOMIC DNA]</scope>
    <source>
        <strain evidence="2 3">SCSIO M10372</strain>
    </source>
</reference>
<feature type="compositionally biased region" description="Polar residues" evidence="1">
    <location>
        <begin position="11"/>
        <end position="35"/>
    </location>
</feature>
<evidence type="ECO:0000313" key="3">
    <source>
        <dbReference type="Proteomes" id="UP000175971"/>
    </source>
</evidence>
<sequence>MPSESIGADVTSRSPALTNDQSVTPAVSATRSSGSRPWKTGSRKIRFATASILRTASRSASVSVRGRRAWRFRVREISAVDGRRSRRTRVAPPCARLKWCAARRAARSLVRPGAWTPFPYPRNAPHQGSLSVVHVETRSPSAPATRPAYSANRCAVSRSGQPPASSSSCGRSQW</sequence>
<evidence type="ECO:0000256" key="1">
    <source>
        <dbReference type="SAM" id="MobiDB-lite"/>
    </source>
</evidence>
<evidence type="ECO:0000313" key="2">
    <source>
        <dbReference type="EMBL" id="OEV22402.1"/>
    </source>
</evidence>
<feature type="compositionally biased region" description="Low complexity" evidence="1">
    <location>
        <begin position="157"/>
        <end position="168"/>
    </location>
</feature>
<accession>A0A1E7M1P0</accession>